<reference evidence="1 2" key="1">
    <citation type="journal article" date="2021" name="Int. J. Syst. Evol. Microbiol.">
        <title>Reticulibacter mediterranei gen. nov., sp. nov., within the new family Reticulibacteraceae fam. nov., and Ktedonospora formicarum gen. nov., sp. nov., Ktedonobacter robiniae sp. nov., Dictyobacter formicarum sp. nov. and Dictyobacter arantiisoli sp. nov., belonging to the class Ktedonobacteria.</title>
        <authorList>
            <person name="Yabe S."/>
            <person name="Zheng Y."/>
            <person name="Wang C.M."/>
            <person name="Sakai Y."/>
            <person name="Abe K."/>
            <person name="Yokota A."/>
            <person name="Donadio S."/>
            <person name="Cavaletti L."/>
            <person name="Monciardini P."/>
        </authorList>
    </citation>
    <scope>NUCLEOTIDE SEQUENCE [LARGE SCALE GENOMIC DNA]</scope>
    <source>
        <strain evidence="1 2">SOSP1-9</strain>
    </source>
</reference>
<accession>A0ABQ3VX35</accession>
<dbReference type="EMBL" id="BNJJ01000040">
    <property type="protein sequence ID" value="GHO89611.1"/>
    <property type="molecule type" value="Genomic_DNA"/>
</dbReference>
<evidence type="ECO:0000313" key="1">
    <source>
        <dbReference type="EMBL" id="GHO89611.1"/>
    </source>
</evidence>
<comment type="caution">
    <text evidence="1">The sequence shown here is derived from an EMBL/GenBank/DDBJ whole genome shotgun (WGS) entry which is preliminary data.</text>
</comment>
<name>A0ABQ3VX35_9CHLR</name>
<organism evidence="1 2">
    <name type="scientific">Dictyobacter formicarum</name>
    <dbReference type="NCBI Taxonomy" id="2778368"/>
    <lineage>
        <taxon>Bacteria</taxon>
        <taxon>Bacillati</taxon>
        <taxon>Chloroflexota</taxon>
        <taxon>Ktedonobacteria</taxon>
        <taxon>Ktedonobacterales</taxon>
        <taxon>Dictyobacteraceae</taxon>
        <taxon>Dictyobacter</taxon>
    </lineage>
</organism>
<proteinExistence type="predicted"/>
<protein>
    <submittedName>
        <fullName evidence="1">Uncharacterized protein</fullName>
    </submittedName>
</protein>
<sequence length="140" mass="15159">MVATQLTGQMAISAYVSNSRTANGGDISVGVANRNTPLKQSDLVFFEQLKHAKTISDYTPVNLNIGSIGNTPPPLSGLLVQIIDPQHFPLVSAPTFISPSSGSLATLLTDNQVVVTQTFLTYYHKQLGDTFDLQIQSYWC</sequence>
<evidence type="ECO:0000313" key="2">
    <source>
        <dbReference type="Proteomes" id="UP000635565"/>
    </source>
</evidence>
<dbReference type="Proteomes" id="UP000635565">
    <property type="component" value="Unassembled WGS sequence"/>
</dbReference>
<keyword evidence="2" id="KW-1185">Reference proteome</keyword>
<gene>
    <name evidence="1" type="ORF">KSZ_76170</name>
</gene>